<evidence type="ECO:0000256" key="1">
    <source>
        <dbReference type="ARBA" id="ARBA00022737"/>
    </source>
</evidence>
<evidence type="ECO:0000313" key="4">
    <source>
        <dbReference type="EMBL" id="CAF0936467.1"/>
    </source>
</evidence>
<dbReference type="PANTHER" id="PTHR45641:SF19">
    <property type="entry name" value="NEPHROCYSTIN-3"/>
    <property type="match status" value="1"/>
</dbReference>
<dbReference type="AlphaFoldDB" id="A0A814C058"/>
<protein>
    <submittedName>
        <fullName evidence="4">Uncharacterized protein</fullName>
    </submittedName>
</protein>
<comment type="caution">
    <text evidence="4">The sequence shown here is derived from an EMBL/GenBank/DDBJ whole genome shotgun (WGS) entry which is preliminary data.</text>
</comment>
<dbReference type="PANTHER" id="PTHR45641">
    <property type="entry name" value="TETRATRICOPEPTIDE REPEAT PROTEIN (AFU_ORTHOLOGUE AFUA_6G03870)"/>
    <property type="match status" value="1"/>
</dbReference>
<organism evidence="4 6">
    <name type="scientific">Adineta steineri</name>
    <dbReference type="NCBI Taxonomy" id="433720"/>
    <lineage>
        <taxon>Eukaryota</taxon>
        <taxon>Metazoa</taxon>
        <taxon>Spiralia</taxon>
        <taxon>Gnathifera</taxon>
        <taxon>Rotifera</taxon>
        <taxon>Eurotatoria</taxon>
        <taxon>Bdelloidea</taxon>
        <taxon>Adinetida</taxon>
        <taxon>Adinetidae</taxon>
        <taxon>Adineta</taxon>
    </lineage>
</organism>
<dbReference type="PROSITE" id="PS50005">
    <property type="entry name" value="TPR"/>
    <property type="match status" value="2"/>
</dbReference>
<feature type="repeat" description="TPR" evidence="3">
    <location>
        <begin position="613"/>
        <end position="646"/>
    </location>
</feature>
<proteinExistence type="predicted"/>
<reference evidence="4" key="1">
    <citation type="submission" date="2021-02" db="EMBL/GenBank/DDBJ databases">
        <authorList>
            <person name="Nowell W R."/>
        </authorList>
    </citation>
    <scope>NUCLEOTIDE SEQUENCE</scope>
</reference>
<feature type="repeat" description="TPR" evidence="3">
    <location>
        <begin position="487"/>
        <end position="520"/>
    </location>
</feature>
<dbReference type="Gene3D" id="1.25.40.10">
    <property type="entry name" value="Tetratricopeptide repeat domain"/>
    <property type="match status" value="2"/>
</dbReference>
<name>A0A814C058_9BILA</name>
<dbReference type="PROSITE" id="PS50293">
    <property type="entry name" value="TPR_REGION"/>
    <property type="match status" value="1"/>
</dbReference>
<dbReference type="SMART" id="SM00028">
    <property type="entry name" value="TPR"/>
    <property type="match status" value="5"/>
</dbReference>
<dbReference type="EMBL" id="CAJNOG010000097">
    <property type="protein sequence ID" value="CAF0936467.1"/>
    <property type="molecule type" value="Genomic_DNA"/>
</dbReference>
<dbReference type="SUPFAM" id="SSF48452">
    <property type="entry name" value="TPR-like"/>
    <property type="match status" value="1"/>
</dbReference>
<sequence>MATAAMKGSGIHVVVFDERDKILPLIRKAIIESITSFNYLPACMSYIDEMTMDNETTIVVTTSIDDRVIKTFEASNSIEAVFILSTTRKEIDKSFTKVVGVYPRMDNLLPVLFETLDIVELQLNANSILFHRNLDGSDNIDFYFYNLWLSHEINQKLTRKDLVEQANIFYRSKKQMQTAIHEFDTSYNKLDILNWIHRSDRAFPYHILITNALRTHDQHILGLTRFFILDLTRQLKPLSTIQMCSQGYYGTKLPLSIVDRFEQQTSRDIISFQCFLPVTKTRANALAVAVRPTRRRKMISVLFKIDASNALGVHMGDIILLDMATAFYIIGVSRYAGFGSARELVTIIQLVAVDSGSKQQLYEEFIEKKQSEGRSIDEFLIDTIPLLKSDDMYKRQNKNKLDTPKDVPELKDIPESKDICEDEIAGDEFIAHGEWDQAINAFSRIEDPNVRVLNKAGCLLREHLQNLSGALECHEQALRKATNREKADTLMHLGTVNNDMRQHDEALKCYSQALQWYENEKPRDSATIARCLVGLGNAHWACRQLNEALDCAQRALSIREQEVKPRNDFEIAGCLGNMGNILHDQGDMEHALSCAQRAADILSQCGKNDPRVAAAYNNLGAMYLVCGDYSKAREYFQRALDSLPIENHPYRISTLNNIARLNAIEKGQKP</sequence>
<accession>A0A814C058</accession>
<dbReference type="Proteomes" id="UP000663845">
    <property type="component" value="Unassembled WGS sequence"/>
</dbReference>
<dbReference type="Pfam" id="PF13424">
    <property type="entry name" value="TPR_12"/>
    <property type="match status" value="2"/>
</dbReference>
<keyword evidence="2 3" id="KW-0802">TPR repeat</keyword>
<evidence type="ECO:0000313" key="6">
    <source>
        <dbReference type="Proteomes" id="UP000663845"/>
    </source>
</evidence>
<dbReference type="Proteomes" id="UP000663844">
    <property type="component" value="Unassembled WGS sequence"/>
</dbReference>
<evidence type="ECO:0000313" key="5">
    <source>
        <dbReference type="EMBL" id="CAF3570652.1"/>
    </source>
</evidence>
<dbReference type="InterPro" id="IPR011990">
    <property type="entry name" value="TPR-like_helical_dom_sf"/>
</dbReference>
<dbReference type="EMBL" id="CAJOAZ010000192">
    <property type="protein sequence ID" value="CAF3570652.1"/>
    <property type="molecule type" value="Genomic_DNA"/>
</dbReference>
<evidence type="ECO:0000256" key="2">
    <source>
        <dbReference type="ARBA" id="ARBA00022803"/>
    </source>
</evidence>
<keyword evidence="1" id="KW-0677">Repeat</keyword>
<dbReference type="InterPro" id="IPR019734">
    <property type="entry name" value="TPR_rpt"/>
</dbReference>
<gene>
    <name evidence="4" type="ORF">JYZ213_LOCUS12475</name>
    <name evidence="5" type="ORF">OXD698_LOCUS4889</name>
</gene>
<evidence type="ECO:0000256" key="3">
    <source>
        <dbReference type="PROSITE-ProRule" id="PRU00339"/>
    </source>
</evidence>